<dbReference type="GO" id="GO:0047661">
    <property type="term" value="F:amino-acid racemase activity"/>
    <property type="evidence" value="ECO:0007669"/>
    <property type="project" value="InterPro"/>
</dbReference>
<dbReference type="AlphaFoldDB" id="A0A2Z5G8R6"/>
<dbReference type="Gene3D" id="3.40.50.1860">
    <property type="match status" value="2"/>
</dbReference>
<accession>A0A2Z5G8R6</accession>
<dbReference type="Proteomes" id="UP000253606">
    <property type="component" value="Chromosome"/>
</dbReference>
<dbReference type="InterPro" id="IPR015942">
    <property type="entry name" value="Asp/Glu/hydantoin_racemase"/>
</dbReference>
<sequence>MHIGLIGGIGPASTEYYYRALTKRHAAAGQRLSLTIANAHAPELVANMEAANVSGQAECFAGYVNQLRAGGCEAVALSSMGAHFCIKELEAVSSLPVISAIPSLESHFLTMGVTRVGVLGTTSVMQSKLYGIGSVEVIVPPAEELGKVHSNYIAMALSGAATDDQRRFFGSAGLNLYRDRGAEVIVLGGTDLFLAFKGREGDYGYPIVDSALIHAEAIARVAMGTI</sequence>
<keyword evidence="3" id="KW-1185">Reference proteome</keyword>
<dbReference type="EMBL" id="CP030840">
    <property type="protein sequence ID" value="AXC15511.1"/>
    <property type="molecule type" value="Genomic_DNA"/>
</dbReference>
<evidence type="ECO:0000256" key="1">
    <source>
        <dbReference type="ARBA" id="ARBA00023235"/>
    </source>
</evidence>
<proteinExistence type="predicted"/>
<gene>
    <name evidence="2" type="ORF">ACPOL_6270</name>
</gene>
<evidence type="ECO:0000313" key="2">
    <source>
        <dbReference type="EMBL" id="AXC15511.1"/>
    </source>
</evidence>
<evidence type="ECO:0000313" key="3">
    <source>
        <dbReference type="Proteomes" id="UP000253606"/>
    </source>
</evidence>
<dbReference type="InterPro" id="IPR001920">
    <property type="entry name" value="Asp/Glu_race"/>
</dbReference>
<dbReference type="KEGG" id="abas:ACPOL_6270"/>
<protein>
    <submittedName>
        <fullName evidence="2">Aspartate racemase</fullName>
    </submittedName>
</protein>
<dbReference type="RefSeq" id="WP_161557610.1">
    <property type="nucleotide sequence ID" value="NZ_CP030840.1"/>
</dbReference>
<keyword evidence="1" id="KW-0413">Isomerase</keyword>
<name>A0A2Z5G8R6_9BACT</name>
<organism evidence="2 3">
    <name type="scientific">Acidisarcina polymorpha</name>
    <dbReference type="NCBI Taxonomy" id="2211140"/>
    <lineage>
        <taxon>Bacteria</taxon>
        <taxon>Pseudomonadati</taxon>
        <taxon>Acidobacteriota</taxon>
        <taxon>Terriglobia</taxon>
        <taxon>Terriglobales</taxon>
        <taxon>Acidobacteriaceae</taxon>
        <taxon>Acidisarcina</taxon>
    </lineage>
</organism>
<dbReference type="Pfam" id="PF01177">
    <property type="entry name" value="Asp_Glu_race"/>
    <property type="match status" value="1"/>
</dbReference>
<dbReference type="PANTHER" id="PTHR21198:SF7">
    <property type="entry name" value="ASPARTATE-GLUTAMATE RACEMASE FAMILY"/>
    <property type="match status" value="1"/>
</dbReference>
<dbReference type="SUPFAM" id="SSF53681">
    <property type="entry name" value="Aspartate/glutamate racemase"/>
    <property type="match status" value="2"/>
</dbReference>
<reference evidence="2 3" key="1">
    <citation type="journal article" date="2018" name="Front. Microbiol.">
        <title>Hydrolytic Capabilities as a Key to Environmental Success: Chitinolytic and Cellulolytic Acidobacteria From Acidic Sub-arctic Soils and Boreal Peatlands.</title>
        <authorList>
            <person name="Belova S.E."/>
            <person name="Ravin N.V."/>
            <person name="Pankratov T.A."/>
            <person name="Rakitin A.L."/>
            <person name="Ivanova A.A."/>
            <person name="Beletsky A.V."/>
            <person name="Mardanov A.V."/>
            <person name="Sinninghe Damste J.S."/>
            <person name="Dedysh S.N."/>
        </authorList>
    </citation>
    <scope>NUCLEOTIDE SEQUENCE [LARGE SCALE GENOMIC DNA]</scope>
    <source>
        <strain evidence="2 3">SBC82</strain>
    </source>
</reference>
<dbReference type="PANTHER" id="PTHR21198">
    <property type="entry name" value="GLUTAMATE RACEMASE"/>
    <property type="match status" value="1"/>
</dbReference>